<sequence length="46" mass="4952">MEPALFSSLLPDAPAPLRHPHGGEFPCCCPCPLLARLTTQPPQTCH</sequence>
<protein>
    <submittedName>
        <fullName evidence="1">Primosomal protein N</fullName>
    </submittedName>
</protein>
<dbReference type="Proteomes" id="UP000270034">
    <property type="component" value="Chromosome"/>
</dbReference>
<dbReference type="AlphaFoldDB" id="A0A2Z5ZFW6"/>
<reference evidence="1 2" key="1">
    <citation type="submission" date="2018-02" db="EMBL/GenBank/DDBJ databases">
        <title>Acetobacter orientalis genome.</title>
        <authorList>
            <person name="Nakashima N."/>
            <person name="Tamura T."/>
        </authorList>
    </citation>
    <scope>NUCLEOTIDE SEQUENCE [LARGE SCALE GENOMIC DNA]</scope>
    <source>
        <strain evidence="1 2">FAN1</strain>
    </source>
</reference>
<gene>
    <name evidence="1" type="ORF">AcetOrient_orf01311</name>
</gene>
<evidence type="ECO:0000313" key="1">
    <source>
        <dbReference type="EMBL" id="BBC79245.1"/>
    </source>
</evidence>
<dbReference type="EMBL" id="AP018515">
    <property type="protein sequence ID" value="BBC79245.1"/>
    <property type="molecule type" value="Genomic_DNA"/>
</dbReference>
<proteinExistence type="predicted"/>
<accession>A0A2Z5ZFW6</accession>
<organism evidence="1 2">
    <name type="scientific">Acetobacter orientalis</name>
    <dbReference type="NCBI Taxonomy" id="146474"/>
    <lineage>
        <taxon>Bacteria</taxon>
        <taxon>Pseudomonadati</taxon>
        <taxon>Pseudomonadota</taxon>
        <taxon>Alphaproteobacteria</taxon>
        <taxon>Acetobacterales</taxon>
        <taxon>Acetobacteraceae</taxon>
        <taxon>Acetobacter</taxon>
    </lineage>
</organism>
<dbReference type="KEGG" id="aot:AcetOri_orf01311"/>
<evidence type="ECO:0000313" key="2">
    <source>
        <dbReference type="Proteomes" id="UP000270034"/>
    </source>
</evidence>
<name>A0A2Z5ZFW6_9PROT</name>